<dbReference type="InterPro" id="IPR005467">
    <property type="entry name" value="His_kinase_dom"/>
</dbReference>
<keyword evidence="9" id="KW-0547">Nucleotide-binding</keyword>
<dbReference type="Pfam" id="PF00672">
    <property type="entry name" value="HAMP"/>
    <property type="match status" value="1"/>
</dbReference>
<dbReference type="SUPFAM" id="SSF47384">
    <property type="entry name" value="Homodimeric domain of signal transducing histidine kinase"/>
    <property type="match status" value="1"/>
</dbReference>
<evidence type="ECO:0000256" key="14">
    <source>
        <dbReference type="ARBA" id="ARBA00023136"/>
    </source>
</evidence>
<keyword evidence="8 15" id="KW-0812">Transmembrane</keyword>
<dbReference type="InterPro" id="IPR003594">
    <property type="entry name" value="HATPase_dom"/>
</dbReference>
<dbReference type="SUPFAM" id="SSF55874">
    <property type="entry name" value="ATPase domain of HSP90 chaperone/DNA topoisomerase II/histidine kinase"/>
    <property type="match status" value="1"/>
</dbReference>
<dbReference type="InterPro" id="IPR013656">
    <property type="entry name" value="PAS_4"/>
</dbReference>
<evidence type="ECO:0000256" key="11">
    <source>
        <dbReference type="ARBA" id="ARBA00022840"/>
    </source>
</evidence>
<keyword evidence="20" id="KW-1185">Reference proteome</keyword>
<evidence type="ECO:0000256" key="6">
    <source>
        <dbReference type="ARBA" id="ARBA00022553"/>
    </source>
</evidence>
<evidence type="ECO:0000256" key="15">
    <source>
        <dbReference type="SAM" id="Phobius"/>
    </source>
</evidence>
<dbReference type="CDD" id="cd00130">
    <property type="entry name" value="PAS"/>
    <property type="match status" value="1"/>
</dbReference>
<evidence type="ECO:0000256" key="12">
    <source>
        <dbReference type="ARBA" id="ARBA00022989"/>
    </source>
</evidence>
<dbReference type="Gene3D" id="6.10.340.10">
    <property type="match status" value="1"/>
</dbReference>
<dbReference type="Gene3D" id="3.40.50.2300">
    <property type="match status" value="1"/>
</dbReference>
<evidence type="ECO:0000256" key="10">
    <source>
        <dbReference type="ARBA" id="ARBA00022777"/>
    </source>
</evidence>
<dbReference type="SMART" id="SM00388">
    <property type="entry name" value="HisKA"/>
    <property type="match status" value="1"/>
</dbReference>
<dbReference type="PRINTS" id="PR00344">
    <property type="entry name" value="BCTRLSENSOR"/>
</dbReference>
<evidence type="ECO:0000259" key="16">
    <source>
        <dbReference type="PROSITE" id="PS50109"/>
    </source>
</evidence>
<dbReference type="InterPro" id="IPR035965">
    <property type="entry name" value="PAS-like_dom_sf"/>
</dbReference>
<gene>
    <name evidence="19" type="ORF">HNQ39_000248</name>
</gene>
<dbReference type="SMART" id="SM00091">
    <property type="entry name" value="PAS"/>
    <property type="match status" value="1"/>
</dbReference>
<dbReference type="Pfam" id="PF00512">
    <property type="entry name" value="HisKA"/>
    <property type="match status" value="1"/>
</dbReference>
<evidence type="ECO:0000256" key="5">
    <source>
        <dbReference type="ARBA" id="ARBA00022475"/>
    </source>
</evidence>
<evidence type="ECO:0000256" key="8">
    <source>
        <dbReference type="ARBA" id="ARBA00022692"/>
    </source>
</evidence>
<dbReference type="GO" id="GO:0000156">
    <property type="term" value="F:phosphorelay response regulator activity"/>
    <property type="evidence" value="ECO:0007669"/>
    <property type="project" value="TreeGrafter"/>
</dbReference>
<evidence type="ECO:0000313" key="19">
    <source>
        <dbReference type="EMBL" id="MBB6048486.1"/>
    </source>
</evidence>
<keyword evidence="11" id="KW-0067">ATP-binding</keyword>
<keyword evidence="14 15" id="KW-0472">Membrane</keyword>
<feature type="domain" description="Histidine kinase" evidence="16">
    <location>
        <begin position="390"/>
        <end position="609"/>
    </location>
</feature>
<dbReference type="Proteomes" id="UP000520814">
    <property type="component" value="Unassembled WGS sequence"/>
</dbReference>
<comment type="catalytic activity">
    <reaction evidence="1">
        <text>ATP + protein L-histidine = ADP + protein N-phospho-L-histidine.</text>
        <dbReference type="EC" id="2.7.13.3"/>
    </reaction>
</comment>
<name>A0A7W9SKV9_ARMRO</name>
<evidence type="ECO:0000313" key="20">
    <source>
        <dbReference type="Proteomes" id="UP000520814"/>
    </source>
</evidence>
<dbReference type="GO" id="GO:0005524">
    <property type="term" value="F:ATP binding"/>
    <property type="evidence" value="ECO:0007669"/>
    <property type="project" value="UniProtKB-KW"/>
</dbReference>
<dbReference type="GO" id="GO:0005886">
    <property type="term" value="C:plasma membrane"/>
    <property type="evidence" value="ECO:0007669"/>
    <property type="project" value="UniProtKB-SubCell"/>
</dbReference>
<dbReference type="GO" id="GO:0045121">
    <property type="term" value="C:membrane raft"/>
    <property type="evidence" value="ECO:0007669"/>
    <property type="project" value="UniProtKB-SubCell"/>
</dbReference>
<sequence length="860" mass="95478">MFPRGIARQIVLGYVLPLIVLLVAGLLIPVFLWGFAGRYRGEFAAQKELASRVDVLMHAAQDVAEAERSFQRFGAPEFRQTQSQARRIYQDRYQEIMTWFDDHPNPALRQEFERVNTDFETWDRKGFRLERTFSPIDTTLGRLNDRVVRERDRYEPLYLIADTLRNVALVIFPLGALVSALFIGRSIARTITEPLEALVTAVEELERGDRVAGELPEAGKRDDELGELWQALYRMATAVQERERALEARSEALATTGRRLESVLNATNDGIALLSREGRFLLVNPRFAELFGHDQEAIEGQRFARIGPRLLSLIKGSEQETARLRLREVLRDTERVATETFTLARPYPRILRLFSAPVRTEGTLIGRIVVLRDVTAETEADRLKSEFASTVSHELRTPLTAIHGNVALLLSERPGKLTDDQREFLTLTQGSVQRLTELITEILDLSKLESSGLHLERTSVDCGPLAQLVVKTMEEQARTRGIELSLSLPEKLPTVLGDAARISQVLMNLVSNALKYTHTGGKVIVRLSASESQLTVRVADTGIGIAPEDRGRLFAKFFRADNSTTRSVGGTGLGLAISKAIVEGLGGTIWVESTPGIGSTFSFTLPLESLAAPDEARIAPHPHGPRRLLLLVHDQTTILHRMNHTLSQQGMIVSAAAVPSEALRRARDLHPDALLIPPFTASFDAFQLIRNLRSDPATERTIVLLLALRSVGSTYELRDSLALAAPERLASALAQLRLEESARNRPVVVIGDESLLQSVRALWDRQDLSPVLWCRTSEELVGRVGPLCPLLVICDTLTQDCRAVGSFARANLERHAGLRVTWLFLGDFGTRTRLLIPQGVGSVPLEQLTQHLHEAIGAAL</sequence>
<evidence type="ECO:0000256" key="1">
    <source>
        <dbReference type="ARBA" id="ARBA00000085"/>
    </source>
</evidence>
<evidence type="ECO:0000259" key="18">
    <source>
        <dbReference type="PROSITE" id="PS50885"/>
    </source>
</evidence>
<dbReference type="Gene3D" id="3.30.565.10">
    <property type="entry name" value="Histidine kinase-like ATPase, C-terminal domain"/>
    <property type="match status" value="1"/>
</dbReference>
<dbReference type="InterPro" id="IPR036097">
    <property type="entry name" value="HisK_dim/P_sf"/>
</dbReference>
<dbReference type="GO" id="GO:0007234">
    <property type="term" value="P:osmosensory signaling via phosphorelay pathway"/>
    <property type="evidence" value="ECO:0007669"/>
    <property type="project" value="TreeGrafter"/>
</dbReference>
<keyword evidence="12 15" id="KW-1133">Transmembrane helix</keyword>
<dbReference type="PROSITE" id="PS50109">
    <property type="entry name" value="HIS_KIN"/>
    <property type="match status" value="1"/>
</dbReference>
<dbReference type="FunFam" id="3.30.565.10:FF:000023">
    <property type="entry name" value="PAS domain-containing sensor histidine kinase"/>
    <property type="match status" value="1"/>
</dbReference>
<organism evidence="19 20">
    <name type="scientific">Armatimonas rosea</name>
    <dbReference type="NCBI Taxonomy" id="685828"/>
    <lineage>
        <taxon>Bacteria</taxon>
        <taxon>Bacillati</taxon>
        <taxon>Armatimonadota</taxon>
        <taxon>Armatimonadia</taxon>
        <taxon>Armatimonadales</taxon>
        <taxon>Armatimonadaceae</taxon>
        <taxon>Armatimonas</taxon>
    </lineage>
</organism>
<comment type="subcellular location">
    <subcellularLocation>
        <location evidence="2">Cell membrane</location>
    </subcellularLocation>
    <subcellularLocation>
        <location evidence="3">Membrane raft</location>
        <topology evidence="3">Multi-pass membrane protein</topology>
    </subcellularLocation>
</comment>
<evidence type="ECO:0000256" key="13">
    <source>
        <dbReference type="ARBA" id="ARBA00023012"/>
    </source>
</evidence>
<dbReference type="InterPro" id="IPR003661">
    <property type="entry name" value="HisK_dim/P_dom"/>
</dbReference>
<dbReference type="NCBIfam" id="TIGR00229">
    <property type="entry name" value="sensory_box"/>
    <property type="match status" value="1"/>
</dbReference>
<evidence type="ECO:0000256" key="4">
    <source>
        <dbReference type="ARBA" id="ARBA00012438"/>
    </source>
</evidence>
<feature type="domain" description="PAS" evidence="17">
    <location>
        <begin position="256"/>
        <end position="333"/>
    </location>
</feature>
<dbReference type="InterPro" id="IPR000014">
    <property type="entry name" value="PAS"/>
</dbReference>
<reference evidence="19 20" key="1">
    <citation type="submission" date="2020-08" db="EMBL/GenBank/DDBJ databases">
        <title>Genomic Encyclopedia of Type Strains, Phase IV (KMG-IV): sequencing the most valuable type-strain genomes for metagenomic binning, comparative biology and taxonomic classification.</title>
        <authorList>
            <person name="Goeker M."/>
        </authorList>
    </citation>
    <scope>NUCLEOTIDE SEQUENCE [LARGE SCALE GENOMIC DNA]</scope>
    <source>
        <strain evidence="19 20">DSM 23562</strain>
    </source>
</reference>
<dbReference type="AlphaFoldDB" id="A0A7W9SKV9"/>
<dbReference type="SUPFAM" id="SSF52172">
    <property type="entry name" value="CheY-like"/>
    <property type="match status" value="1"/>
</dbReference>
<dbReference type="InterPro" id="IPR004358">
    <property type="entry name" value="Sig_transdc_His_kin-like_C"/>
</dbReference>
<dbReference type="GO" id="GO:0000155">
    <property type="term" value="F:phosphorelay sensor kinase activity"/>
    <property type="evidence" value="ECO:0007669"/>
    <property type="project" value="InterPro"/>
</dbReference>
<evidence type="ECO:0000256" key="3">
    <source>
        <dbReference type="ARBA" id="ARBA00004314"/>
    </source>
</evidence>
<feature type="transmembrane region" description="Helical" evidence="15">
    <location>
        <begin position="12"/>
        <end position="36"/>
    </location>
</feature>
<dbReference type="Pfam" id="PF08448">
    <property type="entry name" value="PAS_4"/>
    <property type="match status" value="1"/>
</dbReference>
<keyword evidence="6" id="KW-0597">Phosphoprotein</keyword>
<keyword evidence="13" id="KW-0902">Two-component regulatory system</keyword>
<dbReference type="PROSITE" id="PS50112">
    <property type="entry name" value="PAS"/>
    <property type="match status" value="1"/>
</dbReference>
<dbReference type="GO" id="GO:0030295">
    <property type="term" value="F:protein kinase activator activity"/>
    <property type="evidence" value="ECO:0007669"/>
    <property type="project" value="TreeGrafter"/>
</dbReference>
<dbReference type="InterPro" id="IPR050351">
    <property type="entry name" value="BphY/WalK/GraS-like"/>
</dbReference>
<dbReference type="InterPro" id="IPR036890">
    <property type="entry name" value="HATPase_C_sf"/>
</dbReference>
<evidence type="ECO:0000259" key="17">
    <source>
        <dbReference type="PROSITE" id="PS50112"/>
    </source>
</evidence>
<dbReference type="FunFam" id="1.10.287.130:FF:000001">
    <property type="entry name" value="Two-component sensor histidine kinase"/>
    <property type="match status" value="1"/>
</dbReference>
<feature type="domain" description="HAMP" evidence="18">
    <location>
        <begin position="189"/>
        <end position="244"/>
    </location>
</feature>
<dbReference type="SUPFAM" id="SSF55785">
    <property type="entry name" value="PYP-like sensor domain (PAS domain)"/>
    <property type="match status" value="1"/>
</dbReference>
<dbReference type="CDD" id="cd00156">
    <property type="entry name" value="REC"/>
    <property type="match status" value="1"/>
</dbReference>
<dbReference type="EMBL" id="JACHGW010000001">
    <property type="protein sequence ID" value="MBB6048486.1"/>
    <property type="molecule type" value="Genomic_DNA"/>
</dbReference>
<dbReference type="Pfam" id="PF02518">
    <property type="entry name" value="HATPase_c"/>
    <property type="match status" value="1"/>
</dbReference>
<dbReference type="InterPro" id="IPR003660">
    <property type="entry name" value="HAMP_dom"/>
</dbReference>
<protein>
    <recommendedName>
        <fullName evidence="4">histidine kinase</fullName>
        <ecNumber evidence="4">2.7.13.3</ecNumber>
    </recommendedName>
</protein>
<dbReference type="Gene3D" id="1.10.287.130">
    <property type="match status" value="1"/>
</dbReference>
<dbReference type="InterPro" id="IPR011006">
    <property type="entry name" value="CheY-like_superfamily"/>
</dbReference>
<dbReference type="SMART" id="SM00387">
    <property type="entry name" value="HATPase_c"/>
    <property type="match status" value="1"/>
</dbReference>
<keyword evidence="7" id="KW-0808">Transferase</keyword>
<dbReference type="Gene3D" id="3.30.450.20">
    <property type="entry name" value="PAS domain"/>
    <property type="match status" value="1"/>
</dbReference>
<comment type="caution">
    <text evidence="19">The sequence shown here is derived from an EMBL/GenBank/DDBJ whole genome shotgun (WGS) entry which is preliminary data.</text>
</comment>
<keyword evidence="10" id="KW-0418">Kinase</keyword>
<evidence type="ECO:0000256" key="9">
    <source>
        <dbReference type="ARBA" id="ARBA00022741"/>
    </source>
</evidence>
<dbReference type="RefSeq" id="WP_184192111.1">
    <property type="nucleotide sequence ID" value="NZ_JACHGW010000001.1"/>
</dbReference>
<evidence type="ECO:0000256" key="2">
    <source>
        <dbReference type="ARBA" id="ARBA00004236"/>
    </source>
</evidence>
<dbReference type="CDD" id="cd00082">
    <property type="entry name" value="HisKA"/>
    <property type="match status" value="1"/>
</dbReference>
<keyword evidence="5" id="KW-1003">Cell membrane</keyword>
<dbReference type="CDD" id="cd16922">
    <property type="entry name" value="HATPase_EvgS-ArcB-TorS-like"/>
    <property type="match status" value="1"/>
</dbReference>
<evidence type="ECO:0000256" key="7">
    <source>
        <dbReference type="ARBA" id="ARBA00022679"/>
    </source>
</evidence>
<accession>A0A7W9SKV9</accession>
<dbReference type="EC" id="2.7.13.3" evidence="4"/>
<dbReference type="PANTHER" id="PTHR42878:SF7">
    <property type="entry name" value="SENSOR HISTIDINE KINASE GLRK"/>
    <property type="match status" value="1"/>
</dbReference>
<dbReference type="PROSITE" id="PS50885">
    <property type="entry name" value="HAMP"/>
    <property type="match status" value="1"/>
</dbReference>
<proteinExistence type="predicted"/>
<dbReference type="SMART" id="SM00304">
    <property type="entry name" value="HAMP"/>
    <property type="match status" value="1"/>
</dbReference>
<dbReference type="PANTHER" id="PTHR42878">
    <property type="entry name" value="TWO-COMPONENT HISTIDINE KINASE"/>
    <property type="match status" value="1"/>
</dbReference>